<reference evidence="4 5" key="1">
    <citation type="submission" date="2018-06" db="EMBL/GenBank/DDBJ databases">
        <authorList>
            <consortium name="Pathogen Informatics"/>
            <person name="Doyle S."/>
        </authorList>
    </citation>
    <scope>NUCLEOTIDE SEQUENCE [LARGE SCALE GENOMIC DNA]</scope>
    <source>
        <strain evidence="4 5">NCTC11155</strain>
    </source>
</reference>
<feature type="domain" description="Heparinase II/III-like C-terminal" evidence="2">
    <location>
        <begin position="488"/>
        <end position="679"/>
    </location>
</feature>
<feature type="domain" description="Heparinase II N-terminal" evidence="3">
    <location>
        <begin position="31"/>
        <end position="428"/>
    </location>
</feature>
<protein>
    <submittedName>
        <fullName evidence="4">Heparinase II/III-like protein</fullName>
    </submittedName>
</protein>
<gene>
    <name evidence="4" type="ORF">NCTC11155_02079</name>
</gene>
<dbReference type="Pfam" id="PF16332">
    <property type="entry name" value="DUF4962"/>
    <property type="match status" value="1"/>
</dbReference>
<evidence type="ECO:0000313" key="4">
    <source>
        <dbReference type="EMBL" id="SUV42705.1"/>
    </source>
</evidence>
<evidence type="ECO:0000256" key="1">
    <source>
        <dbReference type="ARBA" id="ARBA00004196"/>
    </source>
</evidence>
<dbReference type="OrthoDB" id="9772435at2"/>
<organism evidence="4 5">
    <name type="scientific">Bacteroides eggerthii</name>
    <dbReference type="NCBI Taxonomy" id="28111"/>
    <lineage>
        <taxon>Bacteria</taxon>
        <taxon>Pseudomonadati</taxon>
        <taxon>Bacteroidota</taxon>
        <taxon>Bacteroidia</taxon>
        <taxon>Bacteroidales</taxon>
        <taxon>Bacteroidaceae</taxon>
        <taxon>Bacteroides</taxon>
    </lineage>
</organism>
<evidence type="ECO:0000313" key="5">
    <source>
        <dbReference type="Proteomes" id="UP000254424"/>
    </source>
</evidence>
<name>A0A380Z9C9_9BACE</name>
<dbReference type="Gene3D" id="2.70.98.70">
    <property type="match status" value="1"/>
</dbReference>
<dbReference type="SUPFAM" id="SSF48230">
    <property type="entry name" value="Chondroitin AC/alginate lyase"/>
    <property type="match status" value="1"/>
</dbReference>
<dbReference type="Gene3D" id="1.50.10.100">
    <property type="entry name" value="Chondroitin AC/alginate lyase"/>
    <property type="match status" value="1"/>
</dbReference>
<dbReference type="AlphaFoldDB" id="A0A380Z9C9"/>
<dbReference type="InterPro" id="IPR032518">
    <property type="entry name" value="HepII_N"/>
</dbReference>
<dbReference type="Proteomes" id="UP000254424">
    <property type="component" value="Unassembled WGS sequence"/>
</dbReference>
<proteinExistence type="predicted"/>
<dbReference type="RefSeq" id="WP_081446741.1">
    <property type="nucleotide sequence ID" value="NZ_CABKNQ010000020.1"/>
</dbReference>
<dbReference type="InterPro" id="IPR012480">
    <property type="entry name" value="Hepar_II_III_C"/>
</dbReference>
<sequence length="824" mass="94805">MNNVIRCVLLSYLSICCISHIQSQHVIYPQRLYEDFRKVSSPINNKEIKINPTELLWPSVKYWEGRDVVYNVYLSRDSLFPETTTFVSKNQRTCFYNPHKILDAGIWYWKYDIVDKDKIETKGIYSFVVPPKTITFESPCFTDFANNISKNHPRIMNQGNDINSVRKQMKNYPAYNTIVNNAMNALEFEVYQGPYYDENPAVEKRLQKIHSIEFKRYHDILQCYVLTGEEKLLDNLLSRINILLTWPTHDLLGSQVLTALSLGYDALYNELPANLKKQILQKIEQQMCSGLEKWPGVIETKQVENHFWQMEISGNFCAALATIHDSEIAKEMLKYTYELFIARFPNLSTKYDGGWAEGMGYFAVNNSCIINMALWMKKIAGVDVFHMPWYKKLSDYYIYFAPVNGQIEGFGDSHERKENGNKEGTSISFILSCESHYPSANYRLLSQFKAAENKSTFFNSIEPWYQMVNSIQFNSEKLVLPDSMPNEKVFYSTGLAAMHTDIKNVDKGTSVYFRSSPFGAKGHMHANQNSFNIARKGERIFYSSGYYTSFADPHSMTSYRNTRASNTILVNDCGQAFGHEGYGFIKRFLAGKEITYVCGDATAAYKPTTDKQFLTMNAENGIKETQAYGVGDSKLKLFERHLAFIRPNLIVIYDVLESEQDCNWTFLLHTMKDQQPTIEKSGTLRVVTPLNTACVNVFGSSFIQPFCTNQFFSPAIDFKKKYKEVPNQYHISYKTAKKSKRMRYLAILQLGENGDKLTPIHPNHKGEIRLGDITISAEMSPTKPAKMNIKTTKTSLDVQPTKTILKDTTKKQICYNQYPEQMHR</sequence>
<dbReference type="InterPro" id="IPR013783">
    <property type="entry name" value="Ig-like_fold"/>
</dbReference>
<dbReference type="InterPro" id="IPR008929">
    <property type="entry name" value="Chondroitin_lyas"/>
</dbReference>
<dbReference type="STRING" id="483216.BACEGG_00140"/>
<dbReference type="GeneID" id="93068844"/>
<dbReference type="EMBL" id="UFSX01000002">
    <property type="protein sequence ID" value="SUV42705.1"/>
    <property type="molecule type" value="Genomic_DNA"/>
</dbReference>
<dbReference type="Gene3D" id="2.60.40.10">
    <property type="entry name" value="Immunoglobulins"/>
    <property type="match status" value="1"/>
</dbReference>
<evidence type="ECO:0000259" key="2">
    <source>
        <dbReference type="Pfam" id="PF07940"/>
    </source>
</evidence>
<dbReference type="GO" id="GO:0016829">
    <property type="term" value="F:lyase activity"/>
    <property type="evidence" value="ECO:0007669"/>
    <property type="project" value="InterPro"/>
</dbReference>
<dbReference type="GO" id="GO:0030313">
    <property type="term" value="C:cell envelope"/>
    <property type="evidence" value="ECO:0007669"/>
    <property type="project" value="UniProtKB-SubCell"/>
</dbReference>
<dbReference type="Pfam" id="PF07940">
    <property type="entry name" value="Hepar_II_III_C"/>
    <property type="match status" value="1"/>
</dbReference>
<comment type="subcellular location">
    <subcellularLocation>
        <location evidence="1">Cell envelope</location>
    </subcellularLocation>
</comment>
<evidence type="ECO:0000259" key="3">
    <source>
        <dbReference type="Pfam" id="PF16332"/>
    </source>
</evidence>
<accession>A0A380Z9C9</accession>